<dbReference type="SUPFAM" id="SSF55811">
    <property type="entry name" value="Nudix"/>
    <property type="match status" value="1"/>
</dbReference>
<dbReference type="PROSITE" id="PS00893">
    <property type="entry name" value="NUDIX_BOX"/>
    <property type="match status" value="1"/>
</dbReference>
<dbReference type="GO" id="GO:0006754">
    <property type="term" value="P:ATP biosynthetic process"/>
    <property type="evidence" value="ECO:0007669"/>
    <property type="project" value="TreeGrafter"/>
</dbReference>
<dbReference type="GO" id="GO:0004081">
    <property type="term" value="F:bis(5'-nucleosyl)-tetraphosphatase (asymmetrical) activity"/>
    <property type="evidence" value="ECO:0007669"/>
    <property type="project" value="TreeGrafter"/>
</dbReference>
<reference evidence="6" key="1">
    <citation type="submission" date="2016-10" db="EMBL/GenBank/DDBJ databases">
        <authorList>
            <person name="Varghese N."/>
            <person name="Submissions S."/>
        </authorList>
    </citation>
    <scope>NUCLEOTIDE SEQUENCE [LARGE SCALE GENOMIC DNA]</scope>
    <source>
        <strain evidence="6">DSM 46838</strain>
    </source>
</reference>
<dbReference type="InterPro" id="IPR020084">
    <property type="entry name" value="NUDIX_hydrolase_CS"/>
</dbReference>
<dbReference type="PANTHER" id="PTHR21340">
    <property type="entry name" value="DIADENOSINE 5,5-P1,P4-TETRAPHOSPHATE PYROPHOSPHOHYDROLASE MUTT"/>
    <property type="match status" value="1"/>
</dbReference>
<dbReference type="SMART" id="SM00855">
    <property type="entry name" value="PGAM"/>
    <property type="match status" value="1"/>
</dbReference>
<evidence type="ECO:0000313" key="5">
    <source>
        <dbReference type="EMBL" id="SFE72327.1"/>
    </source>
</evidence>
<dbReference type="Pfam" id="PF00300">
    <property type="entry name" value="His_Phos_1"/>
    <property type="match status" value="1"/>
</dbReference>
<proteinExistence type="inferred from homology"/>
<dbReference type="PROSITE" id="PS51462">
    <property type="entry name" value="NUDIX"/>
    <property type="match status" value="1"/>
</dbReference>
<dbReference type="InterPro" id="IPR013078">
    <property type="entry name" value="His_Pase_superF_clade-1"/>
</dbReference>
<dbReference type="Proteomes" id="UP000198589">
    <property type="component" value="Unassembled WGS sequence"/>
</dbReference>
<dbReference type="InterPro" id="IPR029033">
    <property type="entry name" value="His_PPase_superfam"/>
</dbReference>
<feature type="domain" description="Nudix hydrolase" evidence="4">
    <location>
        <begin position="1"/>
        <end position="119"/>
    </location>
</feature>
<keyword evidence="6" id="KW-1185">Reference proteome</keyword>
<name>A0A1I2CVG9_9ACTN</name>
<dbReference type="InterPro" id="IPR020476">
    <property type="entry name" value="Nudix_hydrolase"/>
</dbReference>
<accession>A0A1I2CVG9</accession>
<evidence type="ECO:0000256" key="2">
    <source>
        <dbReference type="ARBA" id="ARBA00022801"/>
    </source>
</evidence>
<dbReference type="Gene3D" id="3.40.50.1240">
    <property type="entry name" value="Phosphoglycerate mutase-like"/>
    <property type="match status" value="1"/>
</dbReference>
<dbReference type="Pfam" id="PF00293">
    <property type="entry name" value="NUDIX"/>
    <property type="match status" value="1"/>
</dbReference>
<dbReference type="AlphaFoldDB" id="A0A1I2CVG9"/>
<dbReference type="PANTHER" id="PTHR21340:SF0">
    <property type="entry name" value="BIS(5'-NUCLEOSYL)-TETRAPHOSPHATASE [ASYMMETRICAL]"/>
    <property type="match status" value="1"/>
</dbReference>
<dbReference type="GO" id="GO:0006167">
    <property type="term" value="P:AMP biosynthetic process"/>
    <property type="evidence" value="ECO:0007669"/>
    <property type="project" value="TreeGrafter"/>
</dbReference>
<comment type="similarity">
    <text evidence="1 3">Belongs to the Nudix hydrolase family.</text>
</comment>
<dbReference type="CDD" id="cd07067">
    <property type="entry name" value="HP_PGM_like"/>
    <property type="match status" value="1"/>
</dbReference>
<dbReference type="SUPFAM" id="SSF53254">
    <property type="entry name" value="Phosphoglycerate mutase-like"/>
    <property type="match status" value="1"/>
</dbReference>
<dbReference type="Gene3D" id="3.90.79.10">
    <property type="entry name" value="Nucleoside Triphosphate Pyrophosphohydrolase"/>
    <property type="match status" value="1"/>
</dbReference>
<organism evidence="5 6">
    <name type="scientific">Blastococcus tunisiensis</name>
    <dbReference type="NCBI Taxonomy" id="1798228"/>
    <lineage>
        <taxon>Bacteria</taxon>
        <taxon>Bacillati</taxon>
        <taxon>Actinomycetota</taxon>
        <taxon>Actinomycetes</taxon>
        <taxon>Geodermatophilales</taxon>
        <taxon>Geodermatophilaceae</taxon>
        <taxon>Blastococcus</taxon>
    </lineage>
</organism>
<dbReference type="STRING" id="1798228.SAMN05216574_105196"/>
<protein>
    <submittedName>
        <fullName evidence="5">8-oxo-dGTP diphosphatase</fullName>
    </submittedName>
</protein>
<dbReference type="InterPro" id="IPR000086">
    <property type="entry name" value="NUDIX_hydrolase_dom"/>
</dbReference>
<sequence>MWRPQEDGGIEVAIAHRPRYDDWSLPKGKLDRGEHPLTAAVREVGEETGLAAVVGRRSIRTSYPVLEGLKRVDYWAMQAVGGDFEPNAEVDELRWLPPAEAAALCTHEHDRAVVADLLRDDVPRMPTLVLVRHGHAGSKSDWDGPDDLRPLDARGRREAARLAEVLPAFAPTAVLSARRARCEETVAPLAERLGVPVEPLAELGEEEFAADPEAGLAVVERLLAPRPAPGVTVVCSQGGAIPSVLMALGVRVEGVRLYPPCAKGSVWVLGGRPGELSADYYRDFDADPDALS</sequence>
<evidence type="ECO:0000313" key="6">
    <source>
        <dbReference type="Proteomes" id="UP000198589"/>
    </source>
</evidence>
<gene>
    <name evidence="5" type="ORF">SAMN05216574_105196</name>
</gene>
<evidence type="ECO:0000259" key="4">
    <source>
        <dbReference type="PROSITE" id="PS51462"/>
    </source>
</evidence>
<keyword evidence="2 3" id="KW-0378">Hydrolase</keyword>
<evidence type="ECO:0000256" key="3">
    <source>
        <dbReference type="RuleBase" id="RU003476"/>
    </source>
</evidence>
<dbReference type="InterPro" id="IPR015797">
    <property type="entry name" value="NUDIX_hydrolase-like_dom_sf"/>
</dbReference>
<dbReference type="EMBL" id="FOND01000005">
    <property type="protein sequence ID" value="SFE72327.1"/>
    <property type="molecule type" value="Genomic_DNA"/>
</dbReference>
<dbReference type="CDD" id="cd03673">
    <property type="entry name" value="NUDIX_Ap6A_hydrolase"/>
    <property type="match status" value="1"/>
</dbReference>
<evidence type="ECO:0000256" key="1">
    <source>
        <dbReference type="ARBA" id="ARBA00005582"/>
    </source>
</evidence>
<dbReference type="PRINTS" id="PR00502">
    <property type="entry name" value="NUDIXFAMILY"/>
</dbReference>
<dbReference type="InterPro" id="IPR051325">
    <property type="entry name" value="Nudix_hydrolase_domain"/>
</dbReference>